<evidence type="ECO:0000256" key="6">
    <source>
        <dbReference type="SAM" id="Phobius"/>
    </source>
</evidence>
<feature type="transmembrane region" description="Helical" evidence="6">
    <location>
        <begin position="38"/>
        <end position="57"/>
    </location>
</feature>
<dbReference type="EMBL" id="AEQP01000004">
    <property type="protein sequence ID" value="EFV95086.1"/>
    <property type="molecule type" value="Genomic_DNA"/>
</dbReference>
<reference evidence="7 8" key="1">
    <citation type="submission" date="2010-12" db="EMBL/GenBank/DDBJ databases">
        <authorList>
            <person name="Muzny D."/>
            <person name="Qin X."/>
            <person name="Deng J."/>
            <person name="Jiang H."/>
            <person name="Liu Y."/>
            <person name="Qu J."/>
            <person name="Song X.-Z."/>
            <person name="Zhang L."/>
            <person name="Thornton R."/>
            <person name="Coyle M."/>
            <person name="Francisco L."/>
            <person name="Jackson L."/>
            <person name="Javaid M."/>
            <person name="Korchina V."/>
            <person name="Kovar C."/>
            <person name="Mata R."/>
            <person name="Mathew T."/>
            <person name="Ngo R."/>
            <person name="Nguyen L."/>
            <person name="Nguyen N."/>
            <person name="Okwuonu G."/>
            <person name="Ongeri F."/>
            <person name="Pham C."/>
            <person name="Simmons D."/>
            <person name="Wilczek-Boney K."/>
            <person name="Hale W."/>
            <person name="Jakkamsetti A."/>
            <person name="Pham P."/>
            <person name="Ruth R."/>
            <person name="San Lucas F."/>
            <person name="Warren J."/>
            <person name="Zhang J."/>
            <person name="Zhao Z."/>
            <person name="Zhou C."/>
            <person name="Zhu D."/>
            <person name="Lee S."/>
            <person name="Bess C."/>
            <person name="Blankenburg K."/>
            <person name="Forbes L."/>
            <person name="Fu Q."/>
            <person name="Gubbala S."/>
            <person name="Hirani K."/>
            <person name="Jayaseelan J.C."/>
            <person name="Lara F."/>
            <person name="Munidasa M."/>
            <person name="Palculict T."/>
            <person name="Patil S."/>
            <person name="Pu L.-L."/>
            <person name="Saada N."/>
            <person name="Tang L."/>
            <person name="Weissenberger G."/>
            <person name="Zhu Y."/>
            <person name="Hemphill L."/>
            <person name="Shang Y."/>
            <person name="Youmans B."/>
            <person name="Ayvaz T."/>
            <person name="Ross M."/>
            <person name="Santibanez J."/>
            <person name="Aqrawi P."/>
            <person name="Gross S."/>
            <person name="Joshi V."/>
            <person name="Fowler G."/>
            <person name="Nazareth L."/>
            <person name="Reid J."/>
            <person name="Worley K."/>
            <person name="Petrosino J."/>
            <person name="Highlander S."/>
            <person name="Gibbs R."/>
        </authorList>
    </citation>
    <scope>NUCLEOTIDE SEQUENCE [LARGE SCALE GENOMIC DNA]</scope>
    <source>
        <strain evidence="7 8">ATCC 51599</strain>
    </source>
</reference>
<evidence type="ECO:0000313" key="7">
    <source>
        <dbReference type="EMBL" id="EFV95086.1"/>
    </source>
</evidence>
<feature type="transmembrane region" description="Helical" evidence="6">
    <location>
        <begin position="64"/>
        <end position="81"/>
    </location>
</feature>
<dbReference type="RefSeq" id="WP_005673259.1">
    <property type="nucleotide sequence ID" value="NZ_CP146288.1"/>
</dbReference>
<evidence type="ECO:0000256" key="3">
    <source>
        <dbReference type="ARBA" id="ARBA00022692"/>
    </source>
</evidence>
<evidence type="ECO:0000256" key="5">
    <source>
        <dbReference type="ARBA" id="ARBA00023136"/>
    </source>
</evidence>
<dbReference type="HOGENOM" id="CLU_056469_4_2_4"/>
<comment type="caution">
    <text evidence="7">The sequence shown here is derived from an EMBL/GenBank/DDBJ whole genome shotgun (WGS) entry which is preliminary data.</text>
</comment>
<accession>E7RWI2</accession>
<keyword evidence="3 6" id="KW-0812">Transmembrane</keyword>
<dbReference type="AlphaFoldDB" id="E7RWI2"/>
<dbReference type="STRING" id="887898.HMPREF0551_1044"/>
<keyword evidence="4 6" id="KW-1133">Transmembrane helix</keyword>
<keyword evidence="8" id="KW-1185">Reference proteome</keyword>
<name>E7RWI2_9BURK</name>
<dbReference type="GO" id="GO:0005886">
    <property type="term" value="C:plasma membrane"/>
    <property type="evidence" value="ECO:0007669"/>
    <property type="project" value="UniProtKB-ARBA"/>
</dbReference>
<gene>
    <name evidence="7" type="ORF">HMPREF0551_1044</name>
</gene>
<dbReference type="Proteomes" id="UP000011021">
    <property type="component" value="Unassembled WGS sequence"/>
</dbReference>
<comment type="subcellular location">
    <subcellularLocation>
        <location evidence="1">Membrane</location>
        <topology evidence="1">Multi-pass membrane protein</topology>
    </subcellularLocation>
</comment>
<proteinExistence type="inferred from homology"/>
<dbReference type="CDD" id="cd16914">
    <property type="entry name" value="EcfT"/>
    <property type="match status" value="1"/>
</dbReference>
<organism evidence="7 8">
    <name type="scientific">Lautropia mirabilis ATCC 51599</name>
    <dbReference type="NCBI Taxonomy" id="887898"/>
    <lineage>
        <taxon>Bacteria</taxon>
        <taxon>Pseudomonadati</taxon>
        <taxon>Pseudomonadota</taxon>
        <taxon>Betaproteobacteria</taxon>
        <taxon>Burkholderiales</taxon>
        <taxon>Burkholderiaceae</taxon>
        <taxon>Lautropia</taxon>
    </lineage>
</organism>
<protein>
    <submittedName>
        <fullName evidence="7">Cobalt transport protein</fullName>
    </submittedName>
</protein>
<dbReference type="InterPro" id="IPR003339">
    <property type="entry name" value="ABC/ECF_trnsptr_transmembrane"/>
</dbReference>
<dbReference type="eggNOG" id="COG0619">
    <property type="taxonomic scope" value="Bacteria"/>
</dbReference>
<feature type="transmembrane region" description="Helical" evidence="6">
    <location>
        <begin position="12"/>
        <end position="32"/>
    </location>
</feature>
<dbReference type="Pfam" id="PF02361">
    <property type="entry name" value="CbiQ"/>
    <property type="match status" value="1"/>
</dbReference>
<evidence type="ECO:0000256" key="4">
    <source>
        <dbReference type="ARBA" id="ARBA00022989"/>
    </source>
</evidence>
<evidence type="ECO:0000313" key="8">
    <source>
        <dbReference type="Proteomes" id="UP000011021"/>
    </source>
</evidence>
<evidence type="ECO:0000256" key="2">
    <source>
        <dbReference type="ARBA" id="ARBA00008564"/>
    </source>
</evidence>
<evidence type="ECO:0000256" key="1">
    <source>
        <dbReference type="ARBA" id="ARBA00004141"/>
    </source>
</evidence>
<comment type="similarity">
    <text evidence="2">Belongs to the CbiQ family.</text>
</comment>
<sequence length="197" mass="21880">MGSLYSDIPSWLHRVPAGLKLALLVLLGLVLFWVKDPLILGIIAGLALALWLSLGRATRPAQRLMFSVLVAAGLVALFQLWMGRPDLAWSATVRLACTCSLGAVLTVTTRPAALLDVLEWLLQPLRLVGLSPERLALQLGLMLRFIEHFFVQWKKLDDAWRLRTGRPGGWRLIAPLTIQMLQTTRRVADALFARLGD</sequence>
<keyword evidence="5 6" id="KW-0472">Membrane</keyword>